<accession>A0AAW0NCD1</accession>
<dbReference type="PANTHER" id="PTHR10903:SF62">
    <property type="entry name" value="GTPASE IMAP FAMILY MEMBER 4-LIKE-RELATED"/>
    <property type="match status" value="1"/>
</dbReference>
<gene>
    <name evidence="5" type="ORF">WMY93_022291</name>
</gene>
<evidence type="ECO:0000256" key="3">
    <source>
        <dbReference type="ARBA" id="ARBA00023134"/>
    </source>
</evidence>
<keyword evidence="3" id="KW-0342">GTP-binding</keyword>
<comment type="caution">
    <text evidence="5">The sequence shown here is derived from an EMBL/GenBank/DDBJ whole genome shotgun (WGS) entry which is preliminary data.</text>
</comment>
<proteinExistence type="inferred from homology"/>
<protein>
    <recommendedName>
        <fullName evidence="4">AIG1-type G domain-containing protein</fullName>
    </recommendedName>
</protein>
<name>A0AAW0NCD1_9GOBI</name>
<dbReference type="FunFam" id="3.40.50.300:FF:000366">
    <property type="entry name" value="GTPase, IMAP family member 2"/>
    <property type="match status" value="2"/>
</dbReference>
<dbReference type="Pfam" id="PF04548">
    <property type="entry name" value="AIG1"/>
    <property type="match status" value="2"/>
</dbReference>
<dbReference type="Proteomes" id="UP001460270">
    <property type="component" value="Unassembled WGS sequence"/>
</dbReference>
<dbReference type="SUPFAM" id="SSF52540">
    <property type="entry name" value="P-loop containing nucleoside triphosphate hydrolases"/>
    <property type="match status" value="2"/>
</dbReference>
<dbReference type="InterPro" id="IPR006703">
    <property type="entry name" value="G_AIG1"/>
</dbReference>
<reference evidence="6" key="1">
    <citation type="submission" date="2024-04" db="EMBL/GenBank/DDBJ databases">
        <title>Salinicola lusitanus LLJ914,a marine bacterium isolated from the Okinawa Trough.</title>
        <authorList>
            <person name="Li J."/>
        </authorList>
    </citation>
    <scope>NUCLEOTIDE SEQUENCE [LARGE SCALE GENOMIC DNA]</scope>
</reference>
<dbReference type="PROSITE" id="PS51720">
    <property type="entry name" value="G_AIG1"/>
    <property type="match status" value="2"/>
</dbReference>
<keyword evidence="6" id="KW-1185">Reference proteome</keyword>
<evidence type="ECO:0000256" key="1">
    <source>
        <dbReference type="ARBA" id="ARBA00008535"/>
    </source>
</evidence>
<feature type="domain" description="AIG1-type G" evidence="4">
    <location>
        <begin position="280"/>
        <end position="484"/>
    </location>
</feature>
<dbReference type="AlphaFoldDB" id="A0AAW0NCD1"/>
<comment type="similarity">
    <text evidence="1">Belongs to the TRAFAC class TrmE-Era-EngA-EngB-Septin-like GTPase superfamily. AIG1/Toc34/Toc159-like paraseptin GTPase family. IAN subfamily.</text>
</comment>
<dbReference type="GO" id="GO:0005525">
    <property type="term" value="F:GTP binding"/>
    <property type="evidence" value="ECO:0007669"/>
    <property type="project" value="UniProtKB-KW"/>
</dbReference>
<evidence type="ECO:0000313" key="6">
    <source>
        <dbReference type="Proteomes" id="UP001460270"/>
    </source>
</evidence>
<dbReference type="InterPro" id="IPR027417">
    <property type="entry name" value="P-loop_NTPase"/>
</dbReference>
<dbReference type="Gene3D" id="3.40.50.300">
    <property type="entry name" value="P-loop containing nucleotide triphosphate hydrolases"/>
    <property type="match status" value="2"/>
</dbReference>
<evidence type="ECO:0000313" key="5">
    <source>
        <dbReference type="EMBL" id="KAK7893139.1"/>
    </source>
</evidence>
<evidence type="ECO:0000259" key="4">
    <source>
        <dbReference type="PROSITE" id="PS51720"/>
    </source>
</evidence>
<sequence length="484" mass="55563">MTAVATCILHYSVQRERERIIQKIFPKPSELVFKCKTMASNSDTEQDKPFRIVLLGKTGAGKSSLANEIFGEEEMFESSASPNSETKQCCVKEKKINGRLIQLIDTLGLFDTDLNNTDLSGEILRCIKECAPGPHAFLLVLKVERYTVHEQEVVQNILKSFSEEALKYTTVVFTHGDQLKTGQKIEDWVKENKDLKSLVDKCGGRCHVFDCKYWKNSQDSYRNNQVQVTELLKTIEQTAKEKNWKYYINVFLEYVITNMKKFWSFLKTKASILLGALLGKELSGLFYWGKTGAGKSSLANTLFGEKDLFKVNHSAQTQTTQNQSVTRKVNGRNIQLTDTPGVFDTDPERADLSPELIKFVTERDLRPHAFLLVQKVERFTKLEQAWVDKILEHFSERVLKFSIVVFTHGDNLPKDMKIVDWVDQNEALSFLVQSCGGHCHVFDSKYWDKKHDSYRNNKFQISQLLQTIEQTVRNNEGECYSNDL</sequence>
<dbReference type="PANTHER" id="PTHR10903">
    <property type="entry name" value="GTPASE, IMAP FAMILY MEMBER-RELATED"/>
    <property type="match status" value="1"/>
</dbReference>
<feature type="domain" description="AIG1-type G" evidence="4">
    <location>
        <begin position="47"/>
        <end position="256"/>
    </location>
</feature>
<organism evidence="5 6">
    <name type="scientific">Mugilogobius chulae</name>
    <name type="common">yellowstripe goby</name>
    <dbReference type="NCBI Taxonomy" id="88201"/>
    <lineage>
        <taxon>Eukaryota</taxon>
        <taxon>Metazoa</taxon>
        <taxon>Chordata</taxon>
        <taxon>Craniata</taxon>
        <taxon>Vertebrata</taxon>
        <taxon>Euteleostomi</taxon>
        <taxon>Actinopterygii</taxon>
        <taxon>Neopterygii</taxon>
        <taxon>Teleostei</taxon>
        <taxon>Neoteleostei</taxon>
        <taxon>Acanthomorphata</taxon>
        <taxon>Gobiaria</taxon>
        <taxon>Gobiiformes</taxon>
        <taxon>Gobioidei</taxon>
        <taxon>Gobiidae</taxon>
        <taxon>Gobionellinae</taxon>
        <taxon>Mugilogobius</taxon>
    </lineage>
</organism>
<dbReference type="EMBL" id="JBBPFD010000016">
    <property type="protein sequence ID" value="KAK7893139.1"/>
    <property type="molecule type" value="Genomic_DNA"/>
</dbReference>
<keyword evidence="2" id="KW-0547">Nucleotide-binding</keyword>
<evidence type="ECO:0000256" key="2">
    <source>
        <dbReference type="ARBA" id="ARBA00022741"/>
    </source>
</evidence>
<dbReference type="InterPro" id="IPR045058">
    <property type="entry name" value="GIMA/IAN/Toc"/>
</dbReference>